<dbReference type="GO" id="GO:0046856">
    <property type="term" value="P:phosphatidylinositol dephosphorylation"/>
    <property type="evidence" value="ECO:0007669"/>
    <property type="project" value="TreeGrafter"/>
</dbReference>
<dbReference type="SUPFAM" id="SSF81383">
    <property type="entry name" value="F-box domain"/>
    <property type="match status" value="1"/>
</dbReference>
<feature type="domain" description="F-box" evidence="2">
    <location>
        <begin position="210"/>
        <end position="255"/>
    </location>
</feature>
<keyword evidence="5" id="KW-1185">Reference proteome</keyword>
<dbReference type="PROSITE" id="PS50275">
    <property type="entry name" value="SAC"/>
    <property type="match status" value="1"/>
</dbReference>
<dbReference type="InterPro" id="IPR002013">
    <property type="entry name" value="SAC_dom"/>
</dbReference>
<keyword evidence="1" id="KW-0812">Transmembrane</keyword>
<reference evidence="4 5" key="1">
    <citation type="submission" date="2018-10" db="EMBL/GenBank/DDBJ databases">
        <title>A high-quality apple genome assembly.</title>
        <authorList>
            <person name="Hu J."/>
        </authorList>
    </citation>
    <scope>NUCLEOTIDE SEQUENCE [LARGE SCALE GENOMIC DNA]</scope>
    <source>
        <strain evidence="5">cv. HFTH1</strain>
        <tissue evidence="4">Young leaf</tissue>
    </source>
</reference>
<name>A0A498K7T3_MALDO</name>
<dbReference type="SMART" id="SM00256">
    <property type="entry name" value="FBOX"/>
    <property type="match status" value="1"/>
</dbReference>
<keyword evidence="1" id="KW-0472">Membrane</keyword>
<dbReference type="InterPro" id="IPR036047">
    <property type="entry name" value="F-box-like_dom_sf"/>
</dbReference>
<dbReference type="Pfam" id="PF00646">
    <property type="entry name" value="F-box"/>
    <property type="match status" value="1"/>
</dbReference>
<keyword evidence="1" id="KW-1133">Transmembrane helix</keyword>
<dbReference type="CDD" id="cd09917">
    <property type="entry name" value="F-box_SF"/>
    <property type="match status" value="1"/>
</dbReference>
<dbReference type="Proteomes" id="UP000290289">
    <property type="component" value="Chromosome 4"/>
</dbReference>
<comment type="caution">
    <text evidence="4">The sequence shown here is derived from an EMBL/GenBank/DDBJ whole genome shotgun (WGS) entry which is preliminary data.</text>
</comment>
<evidence type="ECO:0000259" key="2">
    <source>
        <dbReference type="PROSITE" id="PS50181"/>
    </source>
</evidence>
<dbReference type="PANTHER" id="PTHR45662">
    <property type="entry name" value="PHOSPHATIDYLINOSITIDE PHOSPHATASE SAC1"/>
    <property type="match status" value="1"/>
</dbReference>
<gene>
    <name evidence="4" type="ORF">DVH24_014771</name>
</gene>
<evidence type="ECO:0000313" key="5">
    <source>
        <dbReference type="Proteomes" id="UP000290289"/>
    </source>
</evidence>
<proteinExistence type="predicted"/>
<protein>
    <recommendedName>
        <fullName evidence="6">F-box domain-containing protein</fullName>
    </recommendedName>
</protein>
<dbReference type="AlphaFoldDB" id="A0A498K7T3"/>
<dbReference type="GO" id="GO:0043812">
    <property type="term" value="F:phosphatidylinositol-4-phosphate phosphatase activity"/>
    <property type="evidence" value="ECO:0007669"/>
    <property type="project" value="TreeGrafter"/>
</dbReference>
<dbReference type="InterPro" id="IPR001810">
    <property type="entry name" value="F-box_dom"/>
</dbReference>
<evidence type="ECO:0000313" key="4">
    <source>
        <dbReference type="EMBL" id="RXI01422.1"/>
    </source>
</evidence>
<accession>A0A498K7T3</accession>
<evidence type="ECO:0000259" key="3">
    <source>
        <dbReference type="PROSITE" id="PS50275"/>
    </source>
</evidence>
<evidence type="ECO:0000256" key="1">
    <source>
        <dbReference type="SAM" id="Phobius"/>
    </source>
</evidence>
<evidence type="ECO:0008006" key="6">
    <source>
        <dbReference type="Google" id="ProtNLM"/>
    </source>
</evidence>
<dbReference type="STRING" id="3750.A0A498K7T3"/>
<feature type="domain" description="SAC" evidence="3">
    <location>
        <begin position="9"/>
        <end position="65"/>
    </location>
</feature>
<dbReference type="GO" id="GO:0005783">
    <property type="term" value="C:endoplasmic reticulum"/>
    <property type="evidence" value="ECO:0007669"/>
    <property type="project" value="TreeGrafter"/>
</dbReference>
<feature type="transmembrane region" description="Helical" evidence="1">
    <location>
        <begin position="108"/>
        <end position="128"/>
    </location>
</feature>
<dbReference type="PANTHER" id="PTHR45662:SF10">
    <property type="entry name" value="PHOSPHOINOSITIDE PHOSPHATASE SAC8"/>
    <property type="match status" value="1"/>
</dbReference>
<dbReference type="EMBL" id="RDQH01000330">
    <property type="protein sequence ID" value="RXI01422.1"/>
    <property type="molecule type" value="Genomic_DNA"/>
</dbReference>
<sequence length="427" mass="48020">MRIRQYRKRPEVERSYLAQKSLDAQLQRTGVLDSSESIYMFAEDYQTFRALWAEQGDEISLEYAGNYALKGDLVRMAFGSLKFVQDAMDLIIGCYTVRRDTSTFRAESFSFLPVASALLIGGLTLTSVTLQQAGRNAQQYMSSVLLARVTAGVAAVVKVNGRQFCSRPRLCRVVIRAEVLARVPMKSLFCVPSVSKIPSLAAMHFQNKNQKQLMDLPEGCLLETLSRMPTKSLFRASCVSKTLCDLVQRPFYAAMHAQNAATTIVEEPQVVVLTHSNGLYRLITRRQWSFFLAFRQQAKSIRLQGTLTVPAPLPCKVDDEELKHEWYGMGFDPIIYYHPQDCILKSKSESEPELDRLVTQIYVLGLTRREIPSIPPCHSKSCVSAYGNVHGCLVSLLNMTCIYTKTSSFILTSETNSSSSQLAKLRR</sequence>
<organism evidence="4 5">
    <name type="scientific">Malus domestica</name>
    <name type="common">Apple</name>
    <name type="synonym">Pyrus malus</name>
    <dbReference type="NCBI Taxonomy" id="3750"/>
    <lineage>
        <taxon>Eukaryota</taxon>
        <taxon>Viridiplantae</taxon>
        <taxon>Streptophyta</taxon>
        <taxon>Embryophyta</taxon>
        <taxon>Tracheophyta</taxon>
        <taxon>Spermatophyta</taxon>
        <taxon>Magnoliopsida</taxon>
        <taxon>eudicotyledons</taxon>
        <taxon>Gunneridae</taxon>
        <taxon>Pentapetalae</taxon>
        <taxon>rosids</taxon>
        <taxon>fabids</taxon>
        <taxon>Rosales</taxon>
        <taxon>Rosaceae</taxon>
        <taxon>Amygdaloideae</taxon>
        <taxon>Maleae</taxon>
        <taxon>Malus</taxon>
    </lineage>
</organism>
<dbReference type="PROSITE" id="PS50181">
    <property type="entry name" value="FBOX"/>
    <property type="match status" value="1"/>
</dbReference>